<dbReference type="EMBL" id="CZCU02000153">
    <property type="protein sequence ID" value="VXD22752.1"/>
    <property type="molecule type" value="Genomic_DNA"/>
</dbReference>
<feature type="compositionally biased region" description="Low complexity" evidence="1">
    <location>
        <begin position="51"/>
        <end position="65"/>
    </location>
</feature>
<feature type="compositionally biased region" description="Low complexity" evidence="1">
    <location>
        <begin position="102"/>
        <end position="111"/>
    </location>
</feature>
<name>A0A7Z9E2W6_9CYAN</name>
<evidence type="ECO:0000313" key="2">
    <source>
        <dbReference type="EMBL" id="VXD22752.1"/>
    </source>
</evidence>
<dbReference type="RefSeq" id="WP_083625006.1">
    <property type="nucleotide sequence ID" value="NZ_LR734878.1"/>
</dbReference>
<reference evidence="2" key="1">
    <citation type="submission" date="2019-10" db="EMBL/GenBank/DDBJ databases">
        <authorList>
            <consortium name="Genoscope - CEA"/>
            <person name="William W."/>
        </authorList>
    </citation>
    <scope>NUCLEOTIDE SEQUENCE [LARGE SCALE GENOMIC DNA]</scope>
    <source>
        <strain evidence="2">BBR_PRJEB10992</strain>
    </source>
</reference>
<evidence type="ECO:0000313" key="3">
    <source>
        <dbReference type="Proteomes" id="UP000184550"/>
    </source>
</evidence>
<organism evidence="2 3">
    <name type="scientific">Planktothrix serta PCC 8927</name>
    <dbReference type="NCBI Taxonomy" id="671068"/>
    <lineage>
        <taxon>Bacteria</taxon>
        <taxon>Bacillati</taxon>
        <taxon>Cyanobacteriota</taxon>
        <taxon>Cyanophyceae</taxon>
        <taxon>Oscillatoriophycideae</taxon>
        <taxon>Oscillatoriales</taxon>
        <taxon>Microcoleaceae</taxon>
        <taxon>Planktothrix</taxon>
    </lineage>
</organism>
<evidence type="ECO:0000256" key="1">
    <source>
        <dbReference type="SAM" id="MobiDB-lite"/>
    </source>
</evidence>
<keyword evidence="3" id="KW-1185">Reference proteome</keyword>
<protein>
    <submittedName>
        <fullName evidence="2">Uncharacterized protein</fullName>
    </submittedName>
</protein>
<dbReference type="AlphaFoldDB" id="A0A7Z9E2W6"/>
<sequence length="126" mass="13156">MLNKLFGSKKAEYVVEFGDSKDAQAPQAESKPAPQAETESVKPAKAKAAKAKASPVAQPQTTAVAPPAPKPAPAKEPASINPGQVKTPAGMTFATDYLMPQPTTTRRGPGPSMAMFTDMASQMNRS</sequence>
<accession>A0A7Z9E2W6</accession>
<comment type="caution">
    <text evidence="2">The sequence shown here is derived from an EMBL/GenBank/DDBJ whole genome shotgun (WGS) entry which is preliminary data.</text>
</comment>
<proteinExistence type="predicted"/>
<feature type="region of interest" description="Disordered" evidence="1">
    <location>
        <begin position="18"/>
        <end position="126"/>
    </location>
</feature>
<dbReference type="Proteomes" id="UP000184550">
    <property type="component" value="Unassembled WGS sequence"/>
</dbReference>
<dbReference type="OrthoDB" id="468587at2"/>
<gene>
    <name evidence="2" type="ORF">PL8927_760062</name>
</gene>